<reference evidence="1" key="1">
    <citation type="journal article" date="2020" name="mSystems">
        <title>Genome- and Community-Level Interaction Insights into Carbon Utilization and Element Cycling Functions of Hydrothermarchaeota in Hydrothermal Sediment.</title>
        <authorList>
            <person name="Zhou Z."/>
            <person name="Liu Y."/>
            <person name="Xu W."/>
            <person name="Pan J."/>
            <person name="Luo Z.H."/>
            <person name="Li M."/>
        </authorList>
    </citation>
    <scope>NUCLEOTIDE SEQUENCE [LARGE SCALE GENOMIC DNA]</scope>
    <source>
        <strain evidence="1">SpSt-468</strain>
    </source>
</reference>
<evidence type="ECO:0000313" key="1">
    <source>
        <dbReference type="EMBL" id="HFK20406.1"/>
    </source>
</evidence>
<comment type="caution">
    <text evidence="1">The sequence shown here is derived from an EMBL/GenBank/DDBJ whole genome shotgun (WGS) entry which is preliminary data.</text>
</comment>
<dbReference type="AlphaFoldDB" id="A0A7C3F477"/>
<organism evidence="1">
    <name type="scientific">Candidatus Methanomethylicus mesodigestus</name>
    <dbReference type="NCBI Taxonomy" id="1867258"/>
    <lineage>
        <taxon>Archaea</taxon>
        <taxon>Thermoproteota</taxon>
        <taxon>Methanosuratincolia</taxon>
        <taxon>Candidatus Methanomethylicales</taxon>
        <taxon>Candidatus Methanomethylicaceae</taxon>
        <taxon>Candidatus Methanomethylicus</taxon>
    </lineage>
</organism>
<proteinExistence type="predicted"/>
<dbReference type="EMBL" id="DSTX01000005">
    <property type="protein sequence ID" value="HFK20406.1"/>
    <property type="molecule type" value="Genomic_DNA"/>
</dbReference>
<protein>
    <submittedName>
        <fullName evidence="1">Uncharacterized protein</fullName>
    </submittedName>
</protein>
<accession>A0A7C3F477</accession>
<name>A0A7C3F477_9CREN</name>
<gene>
    <name evidence="1" type="ORF">ENS19_03905</name>
</gene>
<sequence>MISLTSIVSSAGFSTINSLQTDHSPALLTSLHALHAAIEELSTSAPGTSRVLHLKLSQGKIVVDPNGLTVMPRVAVPLNDPSKIVVSFTPSRIEYDCAKIVLGPLVTISGRVDVLLTVEPSAFAKKIRIEAFNL</sequence>